<comment type="caution">
    <text evidence="1">The sequence shown here is derived from an EMBL/GenBank/DDBJ whole genome shotgun (WGS) entry which is preliminary data.</text>
</comment>
<dbReference type="EMBL" id="BMAT01003453">
    <property type="protein sequence ID" value="GFS25853.1"/>
    <property type="molecule type" value="Genomic_DNA"/>
</dbReference>
<evidence type="ECO:0000313" key="2">
    <source>
        <dbReference type="Proteomes" id="UP000762676"/>
    </source>
</evidence>
<sequence length="79" mass="8853">MPQATLEDLSRDVANISRGWGMGEEVYENRSPKSLIWRTSPGDVADISRSDIFDLLPNILRGRVPGTRGNNIVRRLNCV</sequence>
<proteinExistence type="predicted"/>
<keyword evidence="2" id="KW-1185">Reference proteome</keyword>
<protein>
    <submittedName>
        <fullName evidence="1">Uncharacterized protein</fullName>
    </submittedName>
</protein>
<evidence type="ECO:0000313" key="1">
    <source>
        <dbReference type="EMBL" id="GFS25853.1"/>
    </source>
</evidence>
<reference evidence="1 2" key="1">
    <citation type="journal article" date="2021" name="Elife">
        <title>Chloroplast acquisition without the gene transfer in kleptoplastic sea slugs, Plakobranchus ocellatus.</title>
        <authorList>
            <person name="Maeda T."/>
            <person name="Takahashi S."/>
            <person name="Yoshida T."/>
            <person name="Shimamura S."/>
            <person name="Takaki Y."/>
            <person name="Nagai Y."/>
            <person name="Toyoda A."/>
            <person name="Suzuki Y."/>
            <person name="Arimoto A."/>
            <person name="Ishii H."/>
            <person name="Satoh N."/>
            <person name="Nishiyama T."/>
            <person name="Hasebe M."/>
            <person name="Maruyama T."/>
            <person name="Minagawa J."/>
            <person name="Obokata J."/>
            <person name="Shigenobu S."/>
        </authorList>
    </citation>
    <scope>NUCLEOTIDE SEQUENCE [LARGE SCALE GENOMIC DNA]</scope>
</reference>
<gene>
    <name evidence="1" type="ORF">ElyMa_001698300</name>
</gene>
<dbReference type="AlphaFoldDB" id="A0AAV4JVU2"/>
<organism evidence="1 2">
    <name type="scientific">Elysia marginata</name>
    <dbReference type="NCBI Taxonomy" id="1093978"/>
    <lineage>
        <taxon>Eukaryota</taxon>
        <taxon>Metazoa</taxon>
        <taxon>Spiralia</taxon>
        <taxon>Lophotrochozoa</taxon>
        <taxon>Mollusca</taxon>
        <taxon>Gastropoda</taxon>
        <taxon>Heterobranchia</taxon>
        <taxon>Euthyneura</taxon>
        <taxon>Panpulmonata</taxon>
        <taxon>Sacoglossa</taxon>
        <taxon>Placobranchoidea</taxon>
        <taxon>Plakobranchidae</taxon>
        <taxon>Elysia</taxon>
    </lineage>
</organism>
<accession>A0AAV4JVU2</accession>
<name>A0AAV4JVU2_9GAST</name>
<dbReference type="Proteomes" id="UP000762676">
    <property type="component" value="Unassembled WGS sequence"/>
</dbReference>